<comment type="caution">
    <text evidence="2">The sequence shown here is derived from an EMBL/GenBank/DDBJ whole genome shotgun (WGS) entry which is preliminary data.</text>
</comment>
<sequence length="114" mass="11733">MIRTPLLLVVAASAALAGCNNSSDHNIVAGGPADPMANELKNAPPVTLPPAITASKSYRCKDNSIVYIDWLNNGAARVKKSKDEAGTELAAGSSELKGSATDTTVTYKGQSCKA</sequence>
<protein>
    <recommendedName>
        <fullName evidence="4">DUF4156 domain-containing protein</fullName>
    </recommendedName>
</protein>
<accession>A0A3R9YHZ5</accession>
<dbReference type="PROSITE" id="PS51257">
    <property type="entry name" value="PROKAR_LIPOPROTEIN"/>
    <property type="match status" value="1"/>
</dbReference>
<dbReference type="AlphaFoldDB" id="A0A3R9YHZ5"/>
<reference evidence="2 3" key="1">
    <citation type="submission" date="2018-12" db="EMBL/GenBank/DDBJ databases">
        <title>Sphingomonas sp. HMF7854 Genome sequencing and assembly.</title>
        <authorList>
            <person name="Cha I."/>
            <person name="Kang H."/>
            <person name="Kim H."/>
            <person name="Kang J."/>
            <person name="Joh K."/>
        </authorList>
    </citation>
    <scope>NUCLEOTIDE SEQUENCE [LARGE SCALE GENOMIC DNA]</scope>
    <source>
        <strain evidence="2 3">HMF7854</strain>
    </source>
</reference>
<name>A0A3R9YHZ5_9SPHN</name>
<organism evidence="2 3">
    <name type="scientific">Sphingomonas ginkgonis</name>
    <dbReference type="NCBI Taxonomy" id="2315330"/>
    <lineage>
        <taxon>Bacteria</taxon>
        <taxon>Pseudomonadati</taxon>
        <taxon>Pseudomonadota</taxon>
        <taxon>Alphaproteobacteria</taxon>
        <taxon>Sphingomonadales</taxon>
        <taxon>Sphingomonadaceae</taxon>
        <taxon>Sphingomonas</taxon>
    </lineage>
</organism>
<dbReference type="Proteomes" id="UP000274661">
    <property type="component" value="Unassembled WGS sequence"/>
</dbReference>
<evidence type="ECO:0000313" key="3">
    <source>
        <dbReference type="Proteomes" id="UP000274661"/>
    </source>
</evidence>
<feature type="chain" id="PRO_5018587594" description="DUF4156 domain-containing protein" evidence="1">
    <location>
        <begin position="18"/>
        <end position="114"/>
    </location>
</feature>
<gene>
    <name evidence="2" type="ORF">HMF7854_05470</name>
</gene>
<dbReference type="OrthoDB" id="7472092at2"/>
<evidence type="ECO:0008006" key="4">
    <source>
        <dbReference type="Google" id="ProtNLM"/>
    </source>
</evidence>
<evidence type="ECO:0000256" key="1">
    <source>
        <dbReference type="SAM" id="SignalP"/>
    </source>
</evidence>
<dbReference type="EMBL" id="RWJF01000001">
    <property type="protein sequence ID" value="RST30333.1"/>
    <property type="molecule type" value="Genomic_DNA"/>
</dbReference>
<feature type="signal peptide" evidence="1">
    <location>
        <begin position="1"/>
        <end position="17"/>
    </location>
</feature>
<evidence type="ECO:0000313" key="2">
    <source>
        <dbReference type="EMBL" id="RST30333.1"/>
    </source>
</evidence>
<keyword evidence="1" id="KW-0732">Signal</keyword>
<proteinExistence type="predicted"/>
<keyword evidence="3" id="KW-1185">Reference proteome</keyword>
<dbReference type="RefSeq" id="WP_126718165.1">
    <property type="nucleotide sequence ID" value="NZ_RWJF01000001.1"/>
</dbReference>